<dbReference type="AlphaFoldDB" id="A0AA86T951"/>
<dbReference type="Proteomes" id="UP001179121">
    <property type="component" value="Chromosome"/>
</dbReference>
<dbReference type="Pfam" id="PF13692">
    <property type="entry name" value="Glyco_trans_1_4"/>
    <property type="match status" value="1"/>
</dbReference>
<dbReference type="Gene3D" id="3.40.50.2000">
    <property type="entry name" value="Glycogen Phosphorylase B"/>
    <property type="match status" value="2"/>
</dbReference>
<organism evidence="1 2">
    <name type="scientific">Nitrospira tepida</name>
    <dbReference type="NCBI Taxonomy" id="2973512"/>
    <lineage>
        <taxon>Bacteria</taxon>
        <taxon>Pseudomonadati</taxon>
        <taxon>Nitrospirota</taxon>
        <taxon>Nitrospiria</taxon>
        <taxon>Nitrospirales</taxon>
        <taxon>Nitrospiraceae</taxon>
        <taxon>Nitrospira</taxon>
    </lineage>
</organism>
<evidence type="ECO:0000313" key="1">
    <source>
        <dbReference type="EMBL" id="CAI4032568.1"/>
    </source>
</evidence>
<gene>
    <name evidence="1" type="ORF">DNFV4_02998</name>
</gene>
<evidence type="ECO:0000313" key="2">
    <source>
        <dbReference type="Proteomes" id="UP001179121"/>
    </source>
</evidence>
<dbReference type="GO" id="GO:0016757">
    <property type="term" value="F:glycosyltransferase activity"/>
    <property type="evidence" value="ECO:0007669"/>
    <property type="project" value="TreeGrafter"/>
</dbReference>
<reference evidence="1" key="1">
    <citation type="submission" date="2022-10" db="EMBL/GenBank/DDBJ databases">
        <authorList>
            <person name="Koch H."/>
        </authorList>
    </citation>
    <scope>NUCLEOTIDE SEQUENCE</scope>
    <source>
        <strain evidence="1">DNF</strain>
    </source>
</reference>
<dbReference type="KEGG" id="nti:DNFV4_02998"/>
<dbReference type="PANTHER" id="PTHR45947:SF3">
    <property type="entry name" value="SULFOQUINOVOSYL TRANSFERASE SQD2"/>
    <property type="match status" value="1"/>
</dbReference>
<dbReference type="PANTHER" id="PTHR45947">
    <property type="entry name" value="SULFOQUINOVOSYL TRANSFERASE SQD2"/>
    <property type="match status" value="1"/>
</dbReference>
<dbReference type="SUPFAM" id="SSF53756">
    <property type="entry name" value="UDP-Glycosyltransferase/glycogen phosphorylase"/>
    <property type="match status" value="1"/>
</dbReference>
<dbReference type="InterPro" id="IPR050194">
    <property type="entry name" value="Glycosyltransferase_grp1"/>
</dbReference>
<protein>
    <submittedName>
        <fullName evidence="1">Glycosyl transferase family 1</fullName>
    </submittedName>
</protein>
<name>A0AA86T951_9BACT</name>
<accession>A0AA86T951</accession>
<dbReference type="EMBL" id="OX365700">
    <property type="protein sequence ID" value="CAI4032568.1"/>
    <property type="molecule type" value="Genomic_DNA"/>
</dbReference>
<dbReference type="RefSeq" id="WP_289269290.1">
    <property type="nucleotide sequence ID" value="NZ_OX365700.1"/>
</dbReference>
<sequence length="403" mass="45598">MSAYRLHRGLLLHGHESSMFVLEKSSQDETVMRFHPSMDVTSRLRRRFRRKSIAKAWRAYAATRPSGYELFSQDRTPIGDALARQLVPCDVVHLHWVATFLDYESFFTAVPRERPVVWTLHDMNLVTGGCHYDMECGRYRSGCEACPQLGSRHSHDLSAEVWQRKRRIFAEVPPSRLCVVTPSRWLTQVVKDSPIFSRFRVETIPYGLDLDAFAPRDRLAAREVLGIPQDANVVLFVAEMIDNKRKGYTLLMDALTGCLRENRRLWLLSVGHRAPLGPGSMQAVHMGYVNNERFLSLVYSAADIFVIPSLQDNLPNTVLEAMACGVPVVGFDVGGISDMVRECQTGCLVGVGDVVGLQRAISRLMQDQELRTVMSKACRRVALDEYGLERQAQAYSDLYRTLS</sequence>
<dbReference type="CDD" id="cd03825">
    <property type="entry name" value="GT4_WcaC-like"/>
    <property type="match status" value="1"/>
</dbReference>
<proteinExistence type="predicted"/>
<keyword evidence="1" id="KW-0808">Transferase</keyword>
<keyword evidence="2" id="KW-1185">Reference proteome</keyword>